<name>A0ABV7DQ66_9HYPH</name>
<protein>
    <submittedName>
        <fullName evidence="1">Uncharacterized protein</fullName>
    </submittedName>
</protein>
<keyword evidence="2" id="KW-1185">Reference proteome</keyword>
<accession>A0ABV7DQ66</accession>
<dbReference type="Proteomes" id="UP001595377">
    <property type="component" value="Unassembled WGS sequence"/>
</dbReference>
<evidence type="ECO:0000313" key="1">
    <source>
        <dbReference type="EMBL" id="MFC3076358.1"/>
    </source>
</evidence>
<comment type="caution">
    <text evidence="1">The sequence shown here is derived from an EMBL/GenBank/DDBJ whole genome shotgun (WGS) entry which is preliminary data.</text>
</comment>
<proteinExistence type="predicted"/>
<evidence type="ECO:0000313" key="2">
    <source>
        <dbReference type="Proteomes" id="UP001595377"/>
    </source>
</evidence>
<sequence length="82" mass="8925">MTDIDLVQATADVVEVVLSDGRKIPCGPVSVEVIEILLDGEPFSPPHIFWTKAAAALAMRDAKRTLKADPRFIPRIGGRRDA</sequence>
<gene>
    <name evidence="1" type="ORF">ACFOHH_24815</name>
</gene>
<dbReference type="RefSeq" id="WP_257316673.1">
    <property type="nucleotide sequence ID" value="NZ_JANFDG010000021.1"/>
</dbReference>
<organism evidence="1 2">
    <name type="scientific">Shinella pollutisoli</name>
    <dbReference type="NCBI Taxonomy" id="2250594"/>
    <lineage>
        <taxon>Bacteria</taxon>
        <taxon>Pseudomonadati</taxon>
        <taxon>Pseudomonadota</taxon>
        <taxon>Alphaproteobacteria</taxon>
        <taxon>Hyphomicrobiales</taxon>
        <taxon>Rhizobiaceae</taxon>
        <taxon>Shinella</taxon>
    </lineage>
</organism>
<reference evidence="2" key="1">
    <citation type="journal article" date="2019" name="Int. J. Syst. Evol. Microbiol.">
        <title>The Global Catalogue of Microorganisms (GCM) 10K type strain sequencing project: providing services to taxonomists for standard genome sequencing and annotation.</title>
        <authorList>
            <consortium name="The Broad Institute Genomics Platform"/>
            <consortium name="The Broad Institute Genome Sequencing Center for Infectious Disease"/>
            <person name="Wu L."/>
            <person name="Ma J."/>
        </authorList>
    </citation>
    <scope>NUCLEOTIDE SEQUENCE [LARGE SCALE GENOMIC DNA]</scope>
    <source>
        <strain evidence="2">KCTC 52677</strain>
    </source>
</reference>
<dbReference type="EMBL" id="JBHRSP010000053">
    <property type="protein sequence ID" value="MFC3076358.1"/>
    <property type="molecule type" value="Genomic_DNA"/>
</dbReference>